<evidence type="ECO:0000313" key="1">
    <source>
        <dbReference type="Ensembl" id="ENSHHUP00000028810.1"/>
    </source>
</evidence>
<evidence type="ECO:0000313" key="2">
    <source>
        <dbReference type="Proteomes" id="UP000314982"/>
    </source>
</evidence>
<dbReference type="InterPro" id="IPR029033">
    <property type="entry name" value="His_PPase_superfam"/>
</dbReference>
<organism evidence="1 2">
    <name type="scientific">Hucho hucho</name>
    <name type="common">huchen</name>
    <dbReference type="NCBI Taxonomy" id="62062"/>
    <lineage>
        <taxon>Eukaryota</taxon>
        <taxon>Metazoa</taxon>
        <taxon>Chordata</taxon>
        <taxon>Craniata</taxon>
        <taxon>Vertebrata</taxon>
        <taxon>Euteleostomi</taxon>
        <taxon>Actinopterygii</taxon>
        <taxon>Neopterygii</taxon>
        <taxon>Teleostei</taxon>
        <taxon>Protacanthopterygii</taxon>
        <taxon>Salmoniformes</taxon>
        <taxon>Salmonidae</taxon>
        <taxon>Salmoninae</taxon>
        <taxon>Hucho</taxon>
    </lineage>
</organism>
<dbReference type="Proteomes" id="UP000314982">
    <property type="component" value="Unassembled WGS sequence"/>
</dbReference>
<reference evidence="2" key="1">
    <citation type="submission" date="2018-06" db="EMBL/GenBank/DDBJ databases">
        <title>Genome assembly of Danube salmon.</title>
        <authorList>
            <person name="Macqueen D.J."/>
            <person name="Gundappa M.K."/>
        </authorList>
    </citation>
    <scope>NUCLEOTIDE SEQUENCE [LARGE SCALE GENOMIC DNA]</scope>
</reference>
<dbReference type="SUPFAM" id="SSF53254">
    <property type="entry name" value="Phosphoglycerate mutase-like"/>
    <property type="match status" value="1"/>
</dbReference>
<dbReference type="Gene3D" id="3.40.50.1240">
    <property type="entry name" value="Phosphoglycerate mutase-like"/>
    <property type="match status" value="1"/>
</dbReference>
<protein>
    <submittedName>
        <fullName evidence="1">Uncharacterized protein</fullName>
    </submittedName>
</protein>
<sequence>LWSLRSSISDVMEAQWVGMYPGQLTTVGRQQLYELGERLRKRSIHDTDFINPTFSPTEVYVRSTNIVRTIEFLSLLPPAGIQAGRPSLTTDL</sequence>
<proteinExistence type="predicted"/>
<dbReference type="CDD" id="cd07061">
    <property type="entry name" value="HP_HAP_like"/>
    <property type="match status" value="1"/>
</dbReference>
<dbReference type="AlphaFoldDB" id="A0A4W5LUX5"/>
<dbReference type="STRING" id="62062.ENSHHUP00000028810"/>
<keyword evidence="2" id="KW-1185">Reference proteome</keyword>
<name>A0A4W5LUX5_9TELE</name>
<dbReference type="InterPro" id="IPR000560">
    <property type="entry name" value="His_Pase_clade-2"/>
</dbReference>
<reference evidence="1" key="2">
    <citation type="submission" date="2025-08" db="UniProtKB">
        <authorList>
            <consortium name="Ensembl"/>
        </authorList>
    </citation>
    <scope>IDENTIFICATION</scope>
</reference>
<dbReference type="Ensembl" id="ENSHHUT00000030011.1">
    <property type="protein sequence ID" value="ENSHHUP00000028810.1"/>
    <property type="gene ID" value="ENSHHUG00000018374.1"/>
</dbReference>
<dbReference type="Pfam" id="PF00328">
    <property type="entry name" value="His_Phos_2"/>
    <property type="match status" value="1"/>
</dbReference>
<reference evidence="1" key="3">
    <citation type="submission" date="2025-09" db="UniProtKB">
        <authorList>
            <consortium name="Ensembl"/>
        </authorList>
    </citation>
    <scope>IDENTIFICATION</scope>
</reference>
<accession>A0A4W5LUX5</accession>